<feature type="chain" id="PRO_5036478050" description="peroxidase" evidence="17">
    <location>
        <begin position="27"/>
        <end position="796"/>
    </location>
</feature>
<keyword evidence="5" id="KW-0349">Heme</keyword>
<feature type="site" description="Transition state stabilizer" evidence="15">
    <location>
        <position position="67"/>
    </location>
</feature>
<evidence type="ECO:0000313" key="21">
    <source>
        <dbReference type="Proteomes" id="UP000298416"/>
    </source>
</evidence>
<dbReference type="SUPFAM" id="SSF48113">
    <property type="entry name" value="Heme-dependent peroxidases"/>
    <property type="match status" value="1"/>
</dbReference>
<feature type="binding site" evidence="14">
    <location>
        <position position="77"/>
    </location>
    <ligand>
        <name>Ca(2+)</name>
        <dbReference type="ChEBI" id="CHEBI:29108"/>
        <label>1</label>
    </ligand>
</feature>
<dbReference type="PRINTS" id="PR00458">
    <property type="entry name" value="PEROXIDASE"/>
</dbReference>
<dbReference type="InterPro" id="IPR010255">
    <property type="entry name" value="Haem_peroxidase_sf"/>
</dbReference>
<keyword evidence="7 14" id="KW-0106">Calcium</keyword>
<evidence type="ECO:0000256" key="11">
    <source>
        <dbReference type="ARBA" id="ARBA00023180"/>
    </source>
</evidence>
<evidence type="ECO:0000256" key="17">
    <source>
        <dbReference type="SAM" id="SignalP"/>
    </source>
</evidence>
<reference evidence="20" key="2">
    <citation type="submission" date="2020-08" db="EMBL/GenBank/DDBJ databases">
        <title>Plant Genome Project.</title>
        <authorList>
            <person name="Zhang R.-G."/>
        </authorList>
    </citation>
    <scope>NUCLEOTIDE SEQUENCE</scope>
    <source>
        <strain evidence="20">Huo1</strain>
        <tissue evidence="20">Leaf</tissue>
    </source>
</reference>
<feature type="disulfide bond" evidence="16">
    <location>
        <begin position="40"/>
        <end position="120"/>
    </location>
</feature>
<evidence type="ECO:0000256" key="6">
    <source>
        <dbReference type="ARBA" id="ARBA00022723"/>
    </source>
</evidence>
<feature type="active site" description="Proton acceptor" evidence="12">
    <location>
        <position position="71"/>
    </location>
</feature>
<dbReference type="InterPro" id="IPR036047">
    <property type="entry name" value="F-box-like_dom_sf"/>
</dbReference>
<evidence type="ECO:0000256" key="8">
    <source>
        <dbReference type="ARBA" id="ARBA00023002"/>
    </source>
</evidence>
<dbReference type="PROSITE" id="PS00436">
    <property type="entry name" value="PEROXIDASE_2"/>
    <property type="match status" value="1"/>
</dbReference>
<dbReference type="CDD" id="cd00693">
    <property type="entry name" value="secretory_peroxidase"/>
    <property type="match status" value="1"/>
</dbReference>
<dbReference type="GO" id="GO:0020037">
    <property type="term" value="F:heme binding"/>
    <property type="evidence" value="ECO:0007669"/>
    <property type="project" value="InterPro"/>
</dbReference>
<feature type="domain" description="Plant heme peroxidase family profile" evidence="19">
    <location>
        <begin position="30"/>
        <end position="328"/>
    </location>
</feature>
<evidence type="ECO:0000256" key="16">
    <source>
        <dbReference type="PIRSR" id="PIRSR600823-5"/>
    </source>
</evidence>
<feature type="binding site" description="axial binding residue" evidence="14">
    <location>
        <position position="198"/>
    </location>
    <ligand>
        <name>heme b</name>
        <dbReference type="ChEBI" id="CHEBI:60344"/>
    </ligand>
    <ligandPart>
        <name>Fe</name>
        <dbReference type="ChEBI" id="CHEBI:18248"/>
    </ligandPart>
</feature>
<feature type="binding site" evidence="14">
    <location>
        <position position="72"/>
    </location>
    <ligand>
        <name>Ca(2+)</name>
        <dbReference type="ChEBI" id="CHEBI:29108"/>
        <label>1</label>
    </ligand>
</feature>
<dbReference type="SMART" id="SM00579">
    <property type="entry name" value="FBD"/>
    <property type="match status" value="1"/>
</dbReference>
<dbReference type="InterPro" id="IPR055411">
    <property type="entry name" value="LRR_FXL15/At3g58940/PEG3-like"/>
</dbReference>
<dbReference type="SUPFAM" id="SSF52047">
    <property type="entry name" value="RNI-like"/>
    <property type="match status" value="1"/>
</dbReference>
<protein>
    <recommendedName>
        <fullName evidence="3">peroxidase</fullName>
        <ecNumber evidence="3">1.11.1.7</ecNumber>
    </recommendedName>
</protein>
<evidence type="ECO:0000256" key="4">
    <source>
        <dbReference type="ARBA" id="ARBA00022559"/>
    </source>
</evidence>
<dbReference type="Pfam" id="PF00646">
    <property type="entry name" value="F-box"/>
    <property type="match status" value="1"/>
</dbReference>
<dbReference type="InterPro" id="IPR053781">
    <property type="entry name" value="F-box_AtFBL13-like"/>
</dbReference>
<keyword evidence="17" id="KW-0732">Signal</keyword>
<comment type="cofactor">
    <cofactor evidence="14">
        <name>Ca(2+)</name>
        <dbReference type="ChEBI" id="CHEBI:29108"/>
    </cofactor>
    <text evidence="14">Binds 2 calcium ions per subunit.</text>
</comment>
<evidence type="ECO:0000256" key="2">
    <source>
        <dbReference type="ARBA" id="ARBA00006873"/>
    </source>
</evidence>
<gene>
    <name evidence="20" type="ORF">SASPL_110383</name>
</gene>
<sequence>MSASLHSQGLILQLLILALSILTLHASEPPLTLDYYKSTCPSVLEVVQKEMECAVLSDPRNAALILRLHFHDCFVQGCDASVLLDDTITLQGEKKASNNIHALKGFRIIDRIKNRLESDCPATVSCADILTIAARDAVILVGGPYWPVPLGRKDSKTAGYALSDANLPTADDGLPSIISKFIYQGLSVTDMVALSGAHTIGMARCVNFRDRIYGDFSTTAGTNPTSKSYLSKLKSVCSPIKGSSDQNESAMDYVTPNLFDNSYYQMLLRGEGLINSDQELYSSVLAVETKKLVQKYAENAVAFFEQFAESMVKLGNITNADTYTNGELLPAHFIATLFRRLAKQFRASINCYKCPNSNIISSVAIDFSRISFDLTMIEVEKDSVRDLISDLPDSIVETILTKLPIKDVVRTSILSTRWRYRWASITNLVFDDRGVAEYEEIVHFIQKFLLLHDGPIHKFSVQSSYMRGSAEVDQWFLFLSRREAKELIIELGEDEWFRAHSSLFSFKHLTRLELVHCELCPPPDFKGFMWLKHIDFQQVVFPQDDYDRLIAGCPLLETLTLPSYDSIELTIHAPNLKYLTVDGEFMELCLAHTPLLVAVNINLYMSDHIVEHLEQSSSCNLDKCFLVVLPSSRGWLGRCTLSRYYFVSVGIGHGRSLMTYHHLKYIELYEVSFEDLKEVSVVLQLIVNSPLLKTLQVSVSTASRTKVEPEDLQFWDKNAFDDATLHELKTVKLSDVSGMPVEMGFIKFLLEHSPCLEEMTIRPTNMTDASVSMLVELASFRRASPQASVVFIHDPM</sequence>
<evidence type="ECO:0000256" key="9">
    <source>
        <dbReference type="ARBA" id="ARBA00023004"/>
    </source>
</evidence>
<evidence type="ECO:0000259" key="18">
    <source>
        <dbReference type="PROSITE" id="PS50181"/>
    </source>
</evidence>
<accession>A0A8X8Y4J3</accession>
<feature type="binding site" evidence="14">
    <location>
        <position position="199"/>
    </location>
    <ligand>
        <name>Ca(2+)</name>
        <dbReference type="ChEBI" id="CHEBI:29108"/>
        <label>2</label>
    </ligand>
</feature>
<keyword evidence="9 14" id="KW-0408">Iron</keyword>
<comment type="caution">
    <text evidence="20">The sequence shown here is derived from an EMBL/GenBank/DDBJ whole genome shotgun (WGS) entry which is preliminary data.</text>
</comment>
<evidence type="ECO:0000256" key="13">
    <source>
        <dbReference type="PIRSR" id="PIRSR600823-2"/>
    </source>
</evidence>
<comment type="similarity">
    <text evidence="2">Belongs to the peroxidase family. Ascorbate peroxidase subfamily.</text>
</comment>
<feature type="binding site" evidence="14">
    <location>
        <position position="93"/>
    </location>
    <ligand>
        <name>Ca(2+)</name>
        <dbReference type="ChEBI" id="CHEBI:29108"/>
        <label>1</label>
    </ligand>
</feature>
<evidence type="ECO:0000313" key="20">
    <source>
        <dbReference type="EMBL" id="KAG6426165.1"/>
    </source>
</evidence>
<feature type="disulfide bond" evidence="16">
    <location>
        <begin position="73"/>
        <end position="78"/>
    </location>
</feature>
<dbReference type="GO" id="GO:0006979">
    <property type="term" value="P:response to oxidative stress"/>
    <property type="evidence" value="ECO:0007669"/>
    <property type="project" value="InterPro"/>
</dbReference>
<evidence type="ECO:0000256" key="3">
    <source>
        <dbReference type="ARBA" id="ARBA00012313"/>
    </source>
</evidence>
<dbReference type="GO" id="GO:0042744">
    <property type="term" value="P:hydrogen peroxide catabolic process"/>
    <property type="evidence" value="ECO:0007669"/>
    <property type="project" value="InterPro"/>
</dbReference>
<dbReference type="InterPro" id="IPR019793">
    <property type="entry name" value="Peroxidases_heam-ligand_BS"/>
</dbReference>
<comment type="catalytic activity">
    <reaction evidence="1">
        <text>2 a phenolic donor + H2O2 = 2 a phenolic radical donor + 2 H2O</text>
        <dbReference type="Rhea" id="RHEA:56136"/>
        <dbReference type="ChEBI" id="CHEBI:15377"/>
        <dbReference type="ChEBI" id="CHEBI:16240"/>
        <dbReference type="ChEBI" id="CHEBI:139520"/>
        <dbReference type="ChEBI" id="CHEBI:139521"/>
        <dbReference type="EC" id="1.11.1.7"/>
    </reaction>
</comment>
<dbReference type="Pfam" id="PF08387">
    <property type="entry name" value="FBD"/>
    <property type="match status" value="1"/>
</dbReference>
<evidence type="ECO:0000256" key="14">
    <source>
        <dbReference type="PIRSR" id="PIRSR600823-3"/>
    </source>
</evidence>
<dbReference type="FunFam" id="1.10.520.10:FF:000009">
    <property type="entry name" value="Peroxidase"/>
    <property type="match status" value="1"/>
</dbReference>
<keyword evidence="8" id="KW-0560">Oxidoreductase</keyword>
<dbReference type="Pfam" id="PF00141">
    <property type="entry name" value="peroxidase"/>
    <property type="match status" value="1"/>
</dbReference>
<feature type="binding site" evidence="14">
    <location>
        <position position="81"/>
    </location>
    <ligand>
        <name>Ca(2+)</name>
        <dbReference type="ChEBI" id="CHEBI:29108"/>
        <label>1</label>
    </ligand>
</feature>
<feature type="binding site" evidence="14">
    <location>
        <position position="79"/>
    </location>
    <ligand>
        <name>Ca(2+)</name>
        <dbReference type="ChEBI" id="CHEBI:29108"/>
        <label>1</label>
    </ligand>
</feature>
<dbReference type="InterPro" id="IPR001810">
    <property type="entry name" value="F-box_dom"/>
</dbReference>
<keyword evidence="10 16" id="KW-1015">Disulfide bond</keyword>
<feature type="domain" description="F-box" evidence="18">
    <location>
        <begin position="385"/>
        <end position="441"/>
    </location>
</feature>
<organism evidence="20">
    <name type="scientific">Salvia splendens</name>
    <name type="common">Scarlet sage</name>
    <dbReference type="NCBI Taxonomy" id="180675"/>
    <lineage>
        <taxon>Eukaryota</taxon>
        <taxon>Viridiplantae</taxon>
        <taxon>Streptophyta</taxon>
        <taxon>Embryophyta</taxon>
        <taxon>Tracheophyta</taxon>
        <taxon>Spermatophyta</taxon>
        <taxon>Magnoliopsida</taxon>
        <taxon>eudicotyledons</taxon>
        <taxon>Gunneridae</taxon>
        <taxon>Pentapetalae</taxon>
        <taxon>asterids</taxon>
        <taxon>lamiids</taxon>
        <taxon>Lamiales</taxon>
        <taxon>Lamiaceae</taxon>
        <taxon>Nepetoideae</taxon>
        <taxon>Mentheae</taxon>
        <taxon>Salviinae</taxon>
        <taxon>Salvia</taxon>
        <taxon>Salvia subgen. Calosphace</taxon>
        <taxon>core Calosphace</taxon>
    </lineage>
</organism>
<dbReference type="EMBL" id="PNBA02000004">
    <property type="protein sequence ID" value="KAG6426165.1"/>
    <property type="molecule type" value="Genomic_DNA"/>
</dbReference>
<evidence type="ECO:0000256" key="7">
    <source>
        <dbReference type="ARBA" id="ARBA00022837"/>
    </source>
</evidence>
<reference evidence="20" key="1">
    <citation type="submission" date="2018-01" db="EMBL/GenBank/DDBJ databases">
        <authorList>
            <person name="Mao J.F."/>
        </authorList>
    </citation>
    <scope>NUCLEOTIDE SEQUENCE</scope>
    <source>
        <strain evidence="20">Huo1</strain>
        <tissue evidence="20">Leaf</tissue>
    </source>
</reference>
<dbReference type="InterPro" id="IPR000823">
    <property type="entry name" value="Peroxidase_pln"/>
</dbReference>
<keyword evidence="6 14" id="KW-0479">Metal-binding</keyword>
<evidence type="ECO:0000256" key="1">
    <source>
        <dbReference type="ARBA" id="ARBA00000189"/>
    </source>
</evidence>
<dbReference type="PANTHER" id="PTHR31388:SF9">
    <property type="entry name" value="PEROXIDASE 11"/>
    <property type="match status" value="1"/>
</dbReference>
<feature type="binding site" evidence="14">
    <location>
        <position position="75"/>
    </location>
    <ligand>
        <name>Ca(2+)</name>
        <dbReference type="ChEBI" id="CHEBI:29108"/>
        <label>1</label>
    </ligand>
</feature>
<evidence type="ECO:0000259" key="19">
    <source>
        <dbReference type="PROSITE" id="PS50873"/>
    </source>
</evidence>
<dbReference type="Gene3D" id="1.20.1280.50">
    <property type="match status" value="1"/>
</dbReference>
<evidence type="ECO:0000256" key="12">
    <source>
        <dbReference type="PIRSR" id="PIRSR600823-1"/>
    </source>
</evidence>
<feature type="binding site" evidence="14">
    <location>
        <position position="255"/>
    </location>
    <ligand>
        <name>Ca(2+)</name>
        <dbReference type="ChEBI" id="CHEBI:29108"/>
        <label>2</label>
    </ligand>
</feature>
<dbReference type="Gene3D" id="1.10.520.10">
    <property type="match status" value="1"/>
</dbReference>
<comment type="cofactor">
    <cofactor evidence="14">
        <name>heme b</name>
        <dbReference type="ChEBI" id="CHEBI:60344"/>
    </cofactor>
    <text evidence="14">Binds 1 heme b (iron(II)-protoporphyrin IX) group per subunit.</text>
</comment>
<feature type="disulfide bond" evidence="16">
    <location>
        <begin position="205"/>
        <end position="237"/>
    </location>
</feature>
<dbReference type="InterPro" id="IPR032675">
    <property type="entry name" value="LRR_dom_sf"/>
</dbReference>
<dbReference type="Pfam" id="PF24758">
    <property type="entry name" value="LRR_At5g56370"/>
    <property type="match status" value="1"/>
</dbReference>
<dbReference type="CDD" id="cd22160">
    <property type="entry name" value="F-box_AtFBL13-like"/>
    <property type="match status" value="1"/>
</dbReference>
<dbReference type="PRINTS" id="PR00461">
    <property type="entry name" value="PLPEROXIDASE"/>
</dbReference>
<dbReference type="SUPFAM" id="SSF81383">
    <property type="entry name" value="F-box domain"/>
    <property type="match status" value="1"/>
</dbReference>
<dbReference type="PROSITE" id="PS50181">
    <property type="entry name" value="FBOX"/>
    <property type="match status" value="1"/>
</dbReference>
<dbReference type="InterPro" id="IPR033905">
    <property type="entry name" value="Secretory_peroxidase"/>
</dbReference>
<dbReference type="InterPro" id="IPR006566">
    <property type="entry name" value="FBD"/>
</dbReference>
<dbReference type="AlphaFoldDB" id="A0A8X8Y4J3"/>
<keyword evidence="21" id="KW-1185">Reference proteome</keyword>
<dbReference type="GO" id="GO:0140825">
    <property type="term" value="F:lactoperoxidase activity"/>
    <property type="evidence" value="ECO:0007669"/>
    <property type="project" value="UniProtKB-EC"/>
</dbReference>
<dbReference type="Gene3D" id="1.10.420.10">
    <property type="entry name" value="Peroxidase, domain 2"/>
    <property type="match status" value="1"/>
</dbReference>
<dbReference type="Proteomes" id="UP000298416">
    <property type="component" value="Unassembled WGS sequence"/>
</dbReference>
<feature type="signal peptide" evidence="17">
    <location>
        <begin position="1"/>
        <end position="26"/>
    </location>
</feature>
<dbReference type="InterPro" id="IPR019794">
    <property type="entry name" value="Peroxidases_AS"/>
</dbReference>
<keyword evidence="11" id="KW-0325">Glycoprotein</keyword>
<dbReference type="PROSITE" id="PS00435">
    <property type="entry name" value="PEROXIDASE_1"/>
    <property type="match status" value="1"/>
</dbReference>
<dbReference type="EC" id="1.11.1.7" evidence="3"/>
<dbReference type="PANTHER" id="PTHR31388">
    <property type="entry name" value="PEROXIDASE 72-RELATED"/>
    <property type="match status" value="1"/>
</dbReference>
<evidence type="ECO:0000256" key="5">
    <source>
        <dbReference type="ARBA" id="ARBA00022617"/>
    </source>
</evidence>
<keyword evidence="4" id="KW-0575">Peroxidase</keyword>
<dbReference type="InterPro" id="IPR002016">
    <property type="entry name" value="Haem_peroxidase"/>
</dbReference>
<dbReference type="GO" id="GO:0046872">
    <property type="term" value="F:metal ion binding"/>
    <property type="evidence" value="ECO:0007669"/>
    <property type="project" value="UniProtKB-KW"/>
</dbReference>
<evidence type="ECO:0000256" key="15">
    <source>
        <dbReference type="PIRSR" id="PIRSR600823-4"/>
    </source>
</evidence>
<name>A0A8X8Y4J3_SALSN</name>
<feature type="binding site" evidence="14">
    <location>
        <position position="252"/>
    </location>
    <ligand>
        <name>Ca(2+)</name>
        <dbReference type="ChEBI" id="CHEBI:29108"/>
        <label>2</label>
    </ligand>
</feature>
<feature type="binding site" evidence="13">
    <location>
        <position position="168"/>
    </location>
    <ligand>
        <name>substrate</name>
    </ligand>
</feature>
<proteinExistence type="inferred from homology"/>
<evidence type="ECO:0000256" key="10">
    <source>
        <dbReference type="ARBA" id="ARBA00023157"/>
    </source>
</evidence>
<dbReference type="FunFam" id="1.10.420.10:FF:000001">
    <property type="entry name" value="Peroxidase"/>
    <property type="match status" value="1"/>
</dbReference>
<dbReference type="PROSITE" id="PS50873">
    <property type="entry name" value="PEROXIDASE_4"/>
    <property type="match status" value="1"/>
</dbReference>
<feature type="binding site" evidence="14">
    <location>
        <position position="260"/>
    </location>
    <ligand>
        <name>Ca(2+)</name>
        <dbReference type="ChEBI" id="CHEBI:29108"/>
        <label>2</label>
    </ligand>
</feature>
<dbReference type="Gene3D" id="3.80.10.10">
    <property type="entry name" value="Ribonuclease Inhibitor"/>
    <property type="match status" value="1"/>
</dbReference>